<reference evidence="2 3" key="1">
    <citation type="journal article" date="2024" name="Plant Biotechnol. J.">
        <title>Dendrobium thyrsiflorum genome and its molecular insights into genes involved in important horticultural traits.</title>
        <authorList>
            <person name="Chen B."/>
            <person name="Wang J.Y."/>
            <person name="Zheng P.J."/>
            <person name="Li K.L."/>
            <person name="Liang Y.M."/>
            <person name="Chen X.F."/>
            <person name="Zhang C."/>
            <person name="Zhao X."/>
            <person name="He X."/>
            <person name="Zhang G.Q."/>
            <person name="Liu Z.J."/>
            <person name="Xu Q."/>
        </authorList>
    </citation>
    <scope>NUCLEOTIDE SEQUENCE [LARGE SCALE GENOMIC DNA]</scope>
    <source>
        <strain evidence="2">GZMU011</strain>
    </source>
</reference>
<evidence type="ECO:0000313" key="2">
    <source>
        <dbReference type="EMBL" id="KAL0910672.1"/>
    </source>
</evidence>
<sequence length="231" mass="24764">MSKNGHGDPKNVRFDLSGTEIGPRSGPGWTSRRRPPPAAAGRRSAGGKPGQMRALRRARARAGGPRSGRAGGPLGLRPGRAAARLGLARAARWPAWARPWPRVGPPGPALARAWARLAGRWLGARGGRLSYTNESPVVAHRQIASNANPLVLSVDKLLVFVVNLFIDNYIFSLVFIGEPFLNGDGTILPLFRCTWVTSSNSGIRSRQLQQQKFVATGNTAAKAGVHQGLYQ</sequence>
<proteinExistence type="predicted"/>
<accession>A0ABD0UK02</accession>
<feature type="region of interest" description="Disordered" evidence="1">
    <location>
        <begin position="1"/>
        <end position="75"/>
    </location>
</feature>
<feature type="compositionally biased region" description="Basic and acidic residues" evidence="1">
    <location>
        <begin position="1"/>
        <end position="13"/>
    </location>
</feature>
<keyword evidence="3" id="KW-1185">Reference proteome</keyword>
<name>A0ABD0UK02_DENTH</name>
<dbReference type="Proteomes" id="UP001552299">
    <property type="component" value="Unassembled WGS sequence"/>
</dbReference>
<organism evidence="2 3">
    <name type="scientific">Dendrobium thyrsiflorum</name>
    <name type="common">Pinecone-like raceme dendrobium</name>
    <name type="synonym">Orchid</name>
    <dbReference type="NCBI Taxonomy" id="117978"/>
    <lineage>
        <taxon>Eukaryota</taxon>
        <taxon>Viridiplantae</taxon>
        <taxon>Streptophyta</taxon>
        <taxon>Embryophyta</taxon>
        <taxon>Tracheophyta</taxon>
        <taxon>Spermatophyta</taxon>
        <taxon>Magnoliopsida</taxon>
        <taxon>Liliopsida</taxon>
        <taxon>Asparagales</taxon>
        <taxon>Orchidaceae</taxon>
        <taxon>Epidendroideae</taxon>
        <taxon>Malaxideae</taxon>
        <taxon>Dendrobiinae</taxon>
        <taxon>Dendrobium</taxon>
    </lineage>
</organism>
<comment type="caution">
    <text evidence="2">The sequence shown here is derived from an EMBL/GenBank/DDBJ whole genome shotgun (WGS) entry which is preliminary data.</text>
</comment>
<dbReference type="EMBL" id="JANQDX010000015">
    <property type="protein sequence ID" value="KAL0910672.1"/>
    <property type="molecule type" value="Genomic_DNA"/>
</dbReference>
<dbReference type="AlphaFoldDB" id="A0ABD0UK02"/>
<gene>
    <name evidence="2" type="ORF">M5K25_018748</name>
</gene>
<protein>
    <submittedName>
        <fullName evidence="2">Uncharacterized protein</fullName>
    </submittedName>
</protein>
<evidence type="ECO:0000256" key="1">
    <source>
        <dbReference type="SAM" id="MobiDB-lite"/>
    </source>
</evidence>
<evidence type="ECO:0000313" key="3">
    <source>
        <dbReference type="Proteomes" id="UP001552299"/>
    </source>
</evidence>
<feature type="compositionally biased region" description="Gly residues" evidence="1">
    <location>
        <begin position="65"/>
        <end position="74"/>
    </location>
</feature>